<comment type="caution">
    <text evidence="9">The sequence shown here is derived from an EMBL/GenBank/DDBJ whole genome shotgun (WGS) entry which is preliminary data.</text>
</comment>
<sequence>MSSIYVPPEGYRCCNSEYAVDGETSVWVGGDFLCAHTDSNDNQKQWWAVDLQNVYDINLIHIYGRTDCCPNNLVNLDVEVIMPTCTCNRWNNLDEGNIFHCHYQASNILRTTINCPPDTRGRFVRIKRRDTEPLYICEIEIYGNPINNLLLSGLSRTDTAYACGHIGYGYVGPVIATSVADSPIQCVRMCFTNTACSSAEYDKKTKVCLLQGECENGTQSHLVQENNKDVFFIQ</sequence>
<dbReference type="GO" id="GO:0046872">
    <property type="term" value="F:metal ion binding"/>
    <property type="evidence" value="ECO:0007669"/>
    <property type="project" value="UniProtKB-KW"/>
</dbReference>
<keyword evidence="6" id="KW-0106">Calcium</keyword>
<keyword evidence="5" id="KW-0430">Lectin</keyword>
<evidence type="ECO:0000256" key="7">
    <source>
        <dbReference type="ARBA" id="ARBA00023157"/>
    </source>
</evidence>
<keyword evidence="7" id="KW-1015">Disulfide bond</keyword>
<evidence type="ECO:0000256" key="5">
    <source>
        <dbReference type="ARBA" id="ARBA00022734"/>
    </source>
</evidence>
<dbReference type="AlphaFoldDB" id="A0A8S3QP36"/>
<dbReference type="GO" id="GO:0001868">
    <property type="term" value="P:regulation of complement activation, lectin pathway"/>
    <property type="evidence" value="ECO:0007669"/>
    <property type="project" value="UniProtKB-ARBA"/>
</dbReference>
<organism evidence="9 10">
    <name type="scientific">Mytilus edulis</name>
    <name type="common">Blue mussel</name>
    <dbReference type="NCBI Taxonomy" id="6550"/>
    <lineage>
        <taxon>Eukaryota</taxon>
        <taxon>Metazoa</taxon>
        <taxon>Spiralia</taxon>
        <taxon>Lophotrochozoa</taxon>
        <taxon>Mollusca</taxon>
        <taxon>Bivalvia</taxon>
        <taxon>Autobranchia</taxon>
        <taxon>Pteriomorphia</taxon>
        <taxon>Mytilida</taxon>
        <taxon>Mytiloidea</taxon>
        <taxon>Mytilidae</taxon>
        <taxon>Mytilinae</taxon>
        <taxon>Mytilus</taxon>
    </lineage>
</organism>
<comment type="similarity">
    <text evidence="2">Belongs to the fucolectin family.</text>
</comment>
<name>A0A8S3QP36_MYTED</name>
<dbReference type="GO" id="GO:0010185">
    <property type="term" value="P:regulation of cellular defense response"/>
    <property type="evidence" value="ECO:0007669"/>
    <property type="project" value="UniProtKB-ARBA"/>
</dbReference>
<dbReference type="InterPro" id="IPR051941">
    <property type="entry name" value="BG_Antigen-Binding_Lectin"/>
</dbReference>
<dbReference type="InterPro" id="IPR000421">
    <property type="entry name" value="FA58C"/>
</dbReference>
<dbReference type="PROSITE" id="PS50022">
    <property type="entry name" value="FA58C_3"/>
    <property type="match status" value="1"/>
</dbReference>
<dbReference type="Gene3D" id="3.50.4.10">
    <property type="entry name" value="Hepatocyte Growth Factor"/>
    <property type="match status" value="1"/>
</dbReference>
<protein>
    <recommendedName>
        <fullName evidence="8">F5/8 type C domain-containing protein</fullName>
    </recommendedName>
</protein>
<comment type="function">
    <text evidence="1">Acts as a defensive agent. Recognizes blood group fucosylated oligosaccharides including A, B, H and Lewis B-type antigens. Does not recognize Lewis A antigen and has low affinity for monovalent haptens.</text>
</comment>
<dbReference type="SUPFAM" id="SSF49785">
    <property type="entry name" value="Galactose-binding domain-like"/>
    <property type="match status" value="1"/>
</dbReference>
<dbReference type="InterPro" id="IPR008979">
    <property type="entry name" value="Galactose-bd-like_sf"/>
</dbReference>
<evidence type="ECO:0000256" key="1">
    <source>
        <dbReference type="ARBA" id="ARBA00002219"/>
    </source>
</evidence>
<dbReference type="PANTHER" id="PTHR45713">
    <property type="entry name" value="FTP DOMAIN-CONTAINING PROTEIN"/>
    <property type="match status" value="1"/>
</dbReference>
<dbReference type="SMART" id="SM00607">
    <property type="entry name" value="FTP"/>
    <property type="match status" value="1"/>
</dbReference>
<dbReference type="Gene3D" id="2.60.120.260">
    <property type="entry name" value="Galactose-binding domain-like"/>
    <property type="match status" value="1"/>
</dbReference>
<dbReference type="InterPro" id="IPR003609">
    <property type="entry name" value="Pan_app"/>
</dbReference>
<dbReference type="GO" id="GO:0042806">
    <property type="term" value="F:fucose binding"/>
    <property type="evidence" value="ECO:0007669"/>
    <property type="project" value="UniProtKB-ARBA"/>
</dbReference>
<dbReference type="Pfam" id="PF00024">
    <property type="entry name" value="PAN_1"/>
    <property type="match status" value="1"/>
</dbReference>
<gene>
    <name evidence="9" type="ORF">MEDL_11276</name>
</gene>
<dbReference type="EMBL" id="CAJPWZ010000557">
    <property type="protein sequence ID" value="CAG2196391.1"/>
    <property type="molecule type" value="Genomic_DNA"/>
</dbReference>
<evidence type="ECO:0000256" key="4">
    <source>
        <dbReference type="ARBA" id="ARBA00022723"/>
    </source>
</evidence>
<feature type="domain" description="F5/8 type C" evidence="8">
    <location>
        <begin position="1"/>
        <end position="144"/>
    </location>
</feature>
<dbReference type="Pfam" id="PF22633">
    <property type="entry name" value="F5_F8_type_C_2"/>
    <property type="match status" value="1"/>
</dbReference>
<dbReference type="InterPro" id="IPR006585">
    <property type="entry name" value="FTP1"/>
</dbReference>
<evidence type="ECO:0000259" key="8">
    <source>
        <dbReference type="PROSITE" id="PS50022"/>
    </source>
</evidence>
<reference evidence="9" key="1">
    <citation type="submission" date="2021-03" db="EMBL/GenBank/DDBJ databases">
        <authorList>
            <person name="Bekaert M."/>
        </authorList>
    </citation>
    <scope>NUCLEOTIDE SEQUENCE</scope>
</reference>
<evidence type="ECO:0000256" key="6">
    <source>
        <dbReference type="ARBA" id="ARBA00022837"/>
    </source>
</evidence>
<evidence type="ECO:0000313" key="9">
    <source>
        <dbReference type="EMBL" id="CAG2196391.1"/>
    </source>
</evidence>
<comment type="subunit">
    <text evidence="3">Homotrimer.</text>
</comment>
<keyword evidence="10" id="KW-1185">Reference proteome</keyword>
<dbReference type="PANTHER" id="PTHR45713:SF6">
    <property type="entry name" value="F5_8 TYPE C DOMAIN-CONTAINING PROTEIN"/>
    <property type="match status" value="1"/>
</dbReference>
<dbReference type="OrthoDB" id="6159618at2759"/>
<evidence type="ECO:0000256" key="3">
    <source>
        <dbReference type="ARBA" id="ARBA00011233"/>
    </source>
</evidence>
<proteinExistence type="inferred from homology"/>
<evidence type="ECO:0000313" key="10">
    <source>
        <dbReference type="Proteomes" id="UP000683360"/>
    </source>
</evidence>
<accession>A0A8S3QP36</accession>
<dbReference type="Proteomes" id="UP000683360">
    <property type="component" value="Unassembled WGS sequence"/>
</dbReference>
<dbReference type="SUPFAM" id="SSF57414">
    <property type="entry name" value="Hairpin loop containing domain-like"/>
    <property type="match status" value="1"/>
</dbReference>
<evidence type="ECO:0000256" key="2">
    <source>
        <dbReference type="ARBA" id="ARBA00010147"/>
    </source>
</evidence>
<keyword evidence="4" id="KW-0479">Metal-binding</keyword>